<keyword evidence="2" id="KW-0812">Transmembrane</keyword>
<evidence type="ECO:0000313" key="4">
    <source>
        <dbReference type="Proteomes" id="UP000229559"/>
    </source>
</evidence>
<keyword evidence="2" id="KW-1133">Transmembrane helix</keyword>
<keyword evidence="1" id="KW-0175">Coiled coil</keyword>
<proteinExistence type="predicted"/>
<reference evidence="4" key="1">
    <citation type="submission" date="2017-09" db="EMBL/GenBank/DDBJ databases">
        <title>Depth-based differentiation of microbial function through sediment-hosted aquifers and enrichment of novel symbionts in the deep terrestrial subsurface.</title>
        <authorList>
            <person name="Probst A.J."/>
            <person name="Ladd B."/>
            <person name="Jarett J.K."/>
            <person name="Geller-Mcgrath D.E."/>
            <person name="Sieber C.M.K."/>
            <person name="Emerson J.B."/>
            <person name="Anantharaman K."/>
            <person name="Thomas B.C."/>
            <person name="Malmstrom R."/>
            <person name="Stieglmeier M."/>
            <person name="Klingl A."/>
            <person name="Woyke T."/>
            <person name="Ryan C.M."/>
            <person name="Banfield J.F."/>
        </authorList>
    </citation>
    <scope>NUCLEOTIDE SEQUENCE [LARGE SCALE GENOMIC DNA]</scope>
</reference>
<protein>
    <recommendedName>
        <fullName evidence="5">Septum formation initiator</fullName>
    </recommendedName>
</protein>
<dbReference type="EMBL" id="PEXA01000009">
    <property type="protein sequence ID" value="PIU33387.1"/>
    <property type="molecule type" value="Genomic_DNA"/>
</dbReference>
<evidence type="ECO:0000256" key="1">
    <source>
        <dbReference type="SAM" id="Coils"/>
    </source>
</evidence>
<feature type="transmembrane region" description="Helical" evidence="2">
    <location>
        <begin position="12"/>
        <end position="33"/>
    </location>
</feature>
<evidence type="ECO:0000313" key="3">
    <source>
        <dbReference type="EMBL" id="PIU33387.1"/>
    </source>
</evidence>
<accession>A0A2M6YQH3</accession>
<dbReference type="Proteomes" id="UP000229559">
    <property type="component" value="Unassembled WGS sequence"/>
</dbReference>
<keyword evidence="2" id="KW-0472">Membrane</keyword>
<feature type="coiled-coil region" evidence="1">
    <location>
        <begin position="35"/>
        <end position="69"/>
    </location>
</feature>
<evidence type="ECO:0008006" key="5">
    <source>
        <dbReference type="Google" id="ProtNLM"/>
    </source>
</evidence>
<sequence>MGIPVNIFNKKPIQILIIIIGIVLIVSLSRSILKMFKARDELRLVEQKIEELQKEAASLTVKKEFYQSEDFIEQEARNKLNMVKEGETVVVLPPNLKELLGEKENQPPASLPNWRQWLNLFLSAS</sequence>
<organism evidence="3 4">
    <name type="scientific">Candidatus Shapirobacteria bacterium CG07_land_8_20_14_0_80_39_12</name>
    <dbReference type="NCBI Taxonomy" id="1974480"/>
    <lineage>
        <taxon>Bacteria</taxon>
        <taxon>Candidatus Shapironibacteriota</taxon>
    </lineage>
</organism>
<dbReference type="Pfam" id="PF04977">
    <property type="entry name" value="DivIC"/>
    <property type="match status" value="1"/>
</dbReference>
<name>A0A2M6YQH3_9BACT</name>
<dbReference type="InterPro" id="IPR007060">
    <property type="entry name" value="FtsL/DivIC"/>
</dbReference>
<dbReference type="AlphaFoldDB" id="A0A2M6YQH3"/>
<evidence type="ECO:0000256" key="2">
    <source>
        <dbReference type="SAM" id="Phobius"/>
    </source>
</evidence>
<comment type="caution">
    <text evidence="3">The sequence shown here is derived from an EMBL/GenBank/DDBJ whole genome shotgun (WGS) entry which is preliminary data.</text>
</comment>
<gene>
    <name evidence="3" type="ORF">COT04_00250</name>
</gene>